<dbReference type="InterPro" id="IPR008253">
    <property type="entry name" value="Marvel"/>
</dbReference>
<dbReference type="PANTHER" id="PTHR22776">
    <property type="entry name" value="MARVEL-CONTAINING POTENTIAL LIPID RAFT-ASSOCIATED PROTEIN"/>
    <property type="match status" value="1"/>
</dbReference>
<keyword evidence="9" id="KW-1185">Reference proteome</keyword>
<feature type="transmembrane region" description="Helical" evidence="7">
    <location>
        <begin position="128"/>
        <end position="148"/>
    </location>
</feature>
<evidence type="ECO:0000256" key="5">
    <source>
        <dbReference type="PROSITE-ProRule" id="PRU00581"/>
    </source>
</evidence>
<evidence type="ECO:0000256" key="2">
    <source>
        <dbReference type="ARBA" id="ARBA00022692"/>
    </source>
</evidence>
<feature type="domain" description="MARVEL" evidence="8">
    <location>
        <begin position="28"/>
        <end position="154"/>
    </location>
</feature>
<keyword evidence="3 7" id="KW-1133">Transmembrane helix</keyword>
<evidence type="ECO:0000256" key="6">
    <source>
        <dbReference type="SAM" id="MobiDB-lite"/>
    </source>
</evidence>
<evidence type="ECO:0000256" key="3">
    <source>
        <dbReference type="ARBA" id="ARBA00022989"/>
    </source>
</evidence>
<evidence type="ECO:0000256" key="7">
    <source>
        <dbReference type="SAM" id="Phobius"/>
    </source>
</evidence>
<reference evidence="10 11" key="1">
    <citation type="submission" date="2025-04" db="UniProtKB">
        <authorList>
            <consortium name="RefSeq"/>
        </authorList>
    </citation>
    <scope>IDENTIFICATION</scope>
</reference>
<sequence>MQSFPGQVNTTTTASTQTPPNIRFDPSYILTLSGRVKILEMMANILGFISVLASDISSHSRCGWFNTVSMAGFWTTGILLAFYLFHIIEKFYKIPWLKIEFIYCAIVTACYLLAASLIAALATSSESLGVAAFSGFVGMCLYGVDCWIKFKAIKDGKHAQGQPHSSRPVSATTGPIEY</sequence>
<feature type="transmembrane region" description="Helical" evidence="7">
    <location>
        <begin position="68"/>
        <end position="88"/>
    </location>
</feature>
<keyword evidence="4 5" id="KW-0472">Membrane</keyword>
<dbReference type="AlphaFoldDB" id="A0AAJ6YN17"/>
<comment type="subcellular location">
    <subcellularLocation>
        <location evidence="1">Membrane</location>
        <topology evidence="1">Multi-pass membrane protein</topology>
    </subcellularLocation>
</comment>
<dbReference type="KEGG" id="csol:105364727"/>
<evidence type="ECO:0000256" key="4">
    <source>
        <dbReference type="ARBA" id="ARBA00023136"/>
    </source>
</evidence>
<evidence type="ECO:0000256" key="1">
    <source>
        <dbReference type="ARBA" id="ARBA00004141"/>
    </source>
</evidence>
<feature type="transmembrane region" description="Helical" evidence="7">
    <location>
        <begin position="100"/>
        <end position="122"/>
    </location>
</feature>
<dbReference type="Proteomes" id="UP000695007">
    <property type="component" value="Unplaced"/>
</dbReference>
<evidence type="ECO:0000313" key="11">
    <source>
        <dbReference type="RefSeq" id="XP_011501041.1"/>
    </source>
</evidence>
<feature type="region of interest" description="Disordered" evidence="6">
    <location>
        <begin position="158"/>
        <end position="178"/>
    </location>
</feature>
<dbReference type="InterPro" id="IPR050578">
    <property type="entry name" value="MARVEL-CKLF_proteins"/>
</dbReference>
<protein>
    <submittedName>
        <fullName evidence="10 11">Uncharacterized protein LOC105364727</fullName>
    </submittedName>
</protein>
<evidence type="ECO:0000313" key="9">
    <source>
        <dbReference type="Proteomes" id="UP000695007"/>
    </source>
</evidence>
<accession>A0AAJ6YN17</accession>
<dbReference type="GeneID" id="105364727"/>
<dbReference type="PROSITE" id="PS51225">
    <property type="entry name" value="MARVEL"/>
    <property type="match status" value="1"/>
</dbReference>
<evidence type="ECO:0000259" key="8">
    <source>
        <dbReference type="PROSITE" id="PS51225"/>
    </source>
</evidence>
<evidence type="ECO:0000313" key="10">
    <source>
        <dbReference type="RefSeq" id="XP_011501040.1"/>
    </source>
</evidence>
<keyword evidence="2 5" id="KW-0812">Transmembrane</keyword>
<gene>
    <name evidence="10 11" type="primary">LOC105364727</name>
</gene>
<dbReference type="GO" id="GO:0016020">
    <property type="term" value="C:membrane"/>
    <property type="evidence" value="ECO:0007669"/>
    <property type="project" value="UniProtKB-SubCell"/>
</dbReference>
<organism evidence="9 10">
    <name type="scientific">Ceratosolen solmsi marchali</name>
    <dbReference type="NCBI Taxonomy" id="326594"/>
    <lineage>
        <taxon>Eukaryota</taxon>
        <taxon>Metazoa</taxon>
        <taxon>Ecdysozoa</taxon>
        <taxon>Arthropoda</taxon>
        <taxon>Hexapoda</taxon>
        <taxon>Insecta</taxon>
        <taxon>Pterygota</taxon>
        <taxon>Neoptera</taxon>
        <taxon>Endopterygota</taxon>
        <taxon>Hymenoptera</taxon>
        <taxon>Apocrita</taxon>
        <taxon>Proctotrupomorpha</taxon>
        <taxon>Chalcidoidea</taxon>
        <taxon>Agaonidae</taxon>
        <taxon>Agaoninae</taxon>
        <taxon>Ceratosolen</taxon>
    </lineage>
</organism>
<dbReference type="RefSeq" id="XP_011501040.1">
    <property type="nucleotide sequence ID" value="XM_011502738.1"/>
</dbReference>
<dbReference type="RefSeq" id="XP_011501041.1">
    <property type="nucleotide sequence ID" value="XM_011502739.1"/>
</dbReference>
<name>A0AAJ6YN17_9HYME</name>
<feature type="compositionally biased region" description="Polar residues" evidence="6">
    <location>
        <begin position="162"/>
        <end position="178"/>
    </location>
</feature>
<proteinExistence type="predicted"/>
<dbReference type="PANTHER" id="PTHR22776:SF49">
    <property type="entry name" value="MARVEL DOMAIN-CONTAINING PROTEIN"/>
    <property type="match status" value="1"/>
</dbReference>